<keyword evidence="1" id="KW-0812">Transmembrane</keyword>
<feature type="transmembrane region" description="Helical" evidence="1">
    <location>
        <begin position="228"/>
        <end position="248"/>
    </location>
</feature>
<gene>
    <name evidence="2" type="ORF">F3N42_03945</name>
</gene>
<feature type="transmembrane region" description="Helical" evidence="1">
    <location>
        <begin position="296"/>
        <end position="316"/>
    </location>
</feature>
<feature type="transmembrane region" description="Helical" evidence="1">
    <location>
        <begin position="173"/>
        <end position="195"/>
    </location>
</feature>
<evidence type="ECO:0000256" key="1">
    <source>
        <dbReference type="SAM" id="Phobius"/>
    </source>
</evidence>
<dbReference type="Proteomes" id="UP000325372">
    <property type="component" value="Unassembled WGS sequence"/>
</dbReference>
<keyword evidence="1" id="KW-0472">Membrane</keyword>
<protein>
    <submittedName>
        <fullName evidence="2">NnrS family protein</fullName>
    </submittedName>
</protein>
<evidence type="ECO:0000313" key="3">
    <source>
        <dbReference type="Proteomes" id="UP000325372"/>
    </source>
</evidence>
<organism evidence="2 3">
    <name type="scientific">Marinihelvus fidelis</name>
    <dbReference type="NCBI Taxonomy" id="2613842"/>
    <lineage>
        <taxon>Bacteria</taxon>
        <taxon>Pseudomonadati</taxon>
        <taxon>Pseudomonadota</taxon>
        <taxon>Gammaproteobacteria</taxon>
        <taxon>Chromatiales</taxon>
        <taxon>Wenzhouxiangellaceae</taxon>
        <taxon>Marinihelvus</taxon>
    </lineage>
</organism>
<keyword evidence="1" id="KW-1133">Transmembrane helix</keyword>
<proteinExistence type="predicted"/>
<sequence>MPGKLPGGGPCASATVHGIGVPGCLSLCHRRAAGPRPAVELARCGWTVFRALVGHERDGREAMKTAGVGLTLFAYGFRPFFLLAGWFAVVGLGGWLLIFQGRMTWSGGLPVTLWHGHEMLFGFVTAAIAGFMLTAVPSWTGTRGFGGWPLVALVALWLAGRVVFAMAGSVPYGILAVLELTFLPALAAMIAPALLRSRNRNTKLLLVLLALWAADVVFMTGLRRGDAALSGASLTFALNLVLLLITVIGGRIVPAFTANALRQRSHEPILRAVPWLERLVILAMVALLVIDVVLPMTTWAGVIAVLAGLAQAARLSRWNGQHTLAEPIVWILHLAYAWLPVGLLLKAAFLLGGFSWAAFWMHALGAGATATMILAVMSRASLGHTGRELRVPPIMTVSYLMVTLAAALRVFGPAVLPFAYGQLITIAGLLWMASFLVFALVYTPILLRPRVDGKPG</sequence>
<feature type="transmembrane region" description="Helical" evidence="1">
    <location>
        <begin position="80"/>
        <end position="99"/>
    </location>
</feature>
<dbReference type="InterPro" id="IPR010266">
    <property type="entry name" value="NnrS"/>
</dbReference>
<name>A0A5N0TET0_9GAMM</name>
<dbReference type="EMBL" id="VYXP01000002">
    <property type="protein sequence ID" value="KAA9133510.1"/>
    <property type="molecule type" value="Genomic_DNA"/>
</dbReference>
<feature type="transmembrane region" description="Helical" evidence="1">
    <location>
        <begin position="397"/>
        <end position="420"/>
    </location>
</feature>
<feature type="transmembrane region" description="Helical" evidence="1">
    <location>
        <begin position="148"/>
        <end position="167"/>
    </location>
</feature>
<feature type="transmembrane region" description="Helical" evidence="1">
    <location>
        <begin position="204"/>
        <end position="222"/>
    </location>
</feature>
<evidence type="ECO:0000313" key="2">
    <source>
        <dbReference type="EMBL" id="KAA9133510.1"/>
    </source>
</evidence>
<comment type="caution">
    <text evidence="2">The sequence shown here is derived from an EMBL/GenBank/DDBJ whole genome shotgun (WGS) entry which is preliminary data.</text>
</comment>
<feature type="transmembrane region" description="Helical" evidence="1">
    <location>
        <begin position="328"/>
        <end position="351"/>
    </location>
</feature>
<dbReference type="Pfam" id="PF05940">
    <property type="entry name" value="NnrS"/>
    <property type="match status" value="1"/>
</dbReference>
<feature type="transmembrane region" description="Helical" evidence="1">
    <location>
        <begin position="119"/>
        <end position="136"/>
    </location>
</feature>
<keyword evidence="3" id="KW-1185">Reference proteome</keyword>
<accession>A0A5N0TET0</accession>
<reference evidence="2 3" key="1">
    <citation type="submission" date="2019-09" db="EMBL/GenBank/DDBJ databases">
        <title>Wenzhouxiangella sp. Genome sequencing and assembly.</title>
        <authorList>
            <person name="Zhang R."/>
        </authorList>
    </citation>
    <scope>NUCLEOTIDE SEQUENCE [LARGE SCALE GENOMIC DNA]</scope>
    <source>
        <strain evidence="2 3">W260</strain>
    </source>
</reference>
<dbReference type="AlphaFoldDB" id="A0A5N0TET0"/>
<feature type="transmembrane region" description="Helical" evidence="1">
    <location>
        <begin position="426"/>
        <end position="447"/>
    </location>
</feature>
<feature type="transmembrane region" description="Helical" evidence="1">
    <location>
        <begin position="357"/>
        <end position="376"/>
    </location>
</feature>